<organism evidence="3 4">
    <name type="scientific">Microvirga lotononidis</name>
    <dbReference type="NCBI Taxonomy" id="864069"/>
    <lineage>
        <taxon>Bacteria</taxon>
        <taxon>Pseudomonadati</taxon>
        <taxon>Pseudomonadota</taxon>
        <taxon>Alphaproteobacteria</taxon>
        <taxon>Hyphomicrobiales</taxon>
        <taxon>Methylobacteriaceae</taxon>
        <taxon>Microvirga</taxon>
    </lineage>
</organism>
<dbReference type="InterPro" id="IPR008258">
    <property type="entry name" value="Transglycosylase_SLT_dom_1"/>
</dbReference>
<dbReference type="Gene3D" id="1.10.530.10">
    <property type="match status" value="1"/>
</dbReference>
<evidence type="ECO:0000259" key="2">
    <source>
        <dbReference type="Pfam" id="PF01464"/>
    </source>
</evidence>
<feature type="domain" description="Transglycosylase SLT" evidence="2">
    <location>
        <begin position="186"/>
        <end position="234"/>
    </location>
</feature>
<evidence type="ECO:0000313" key="3">
    <source>
        <dbReference type="EMBL" id="EIM27462.1"/>
    </source>
</evidence>
<proteinExistence type="inferred from homology"/>
<dbReference type="AlphaFoldDB" id="I4YU20"/>
<keyword evidence="4" id="KW-1185">Reference proteome</keyword>
<reference evidence="3 4" key="1">
    <citation type="submission" date="2012-02" db="EMBL/GenBank/DDBJ databases">
        <title>Improved High-Quality Draft sequence of Microvirga sp. WSM3557.</title>
        <authorList>
            <consortium name="US DOE Joint Genome Institute"/>
            <person name="Lucas S."/>
            <person name="Han J."/>
            <person name="Lapidus A."/>
            <person name="Cheng J.-F."/>
            <person name="Goodwin L."/>
            <person name="Pitluck S."/>
            <person name="Peters L."/>
            <person name="Zhang X."/>
            <person name="Detter J.C."/>
            <person name="Han C."/>
            <person name="Tapia R."/>
            <person name="Land M."/>
            <person name="Hauser L."/>
            <person name="Kyrpides N."/>
            <person name="Ivanova N."/>
            <person name="Pagani I."/>
            <person name="Brau L."/>
            <person name="Yates R."/>
            <person name="O'Hara G."/>
            <person name="Rui T."/>
            <person name="Howieson J."/>
            <person name="Reeve W."/>
            <person name="Woyke T."/>
        </authorList>
    </citation>
    <scope>NUCLEOTIDE SEQUENCE [LARGE SCALE GENOMIC DNA]</scope>
    <source>
        <strain evidence="3 4">WSM3557</strain>
    </source>
</reference>
<dbReference type="STRING" id="864069.MicloDRAFT_00040280"/>
<dbReference type="EMBL" id="JH660645">
    <property type="protein sequence ID" value="EIM27462.1"/>
    <property type="molecule type" value="Genomic_DNA"/>
</dbReference>
<evidence type="ECO:0000313" key="4">
    <source>
        <dbReference type="Proteomes" id="UP000003947"/>
    </source>
</evidence>
<evidence type="ECO:0000256" key="1">
    <source>
        <dbReference type="ARBA" id="ARBA00009387"/>
    </source>
</evidence>
<accession>I4YU20</accession>
<protein>
    <submittedName>
        <fullName evidence="3">Transglycosylase family protein</fullName>
    </submittedName>
</protein>
<dbReference type="PATRIC" id="fig|864069.3.peg.4363"/>
<comment type="similarity">
    <text evidence="1">Belongs to the virb1 family.</text>
</comment>
<dbReference type="SUPFAM" id="SSF53955">
    <property type="entry name" value="Lysozyme-like"/>
    <property type="match status" value="1"/>
</dbReference>
<dbReference type="InterPro" id="IPR023346">
    <property type="entry name" value="Lysozyme-like_dom_sf"/>
</dbReference>
<dbReference type="Pfam" id="PF01464">
    <property type="entry name" value="SLT"/>
    <property type="match status" value="1"/>
</dbReference>
<sequence length="394" mass="42351">MHLRGHIHMQIALTASQDACQQTAICLENQKKTGFRSLVDACRVPSQGGRTLLDLTKCFGLSACLTIAIGTAVHTHSASAAEAWTALPPALGAGPDAIRLPPAHAAAPFSMSDHEAAPADPLEAIVPVAPADTTVAELQKQIILSIPLIDTPVSESAKDEEPVSRELTEFMEFEEMRVPVWIVDTILRASKLTGADPVYMMALADKESSFLPGNKASTSSAVGLFQFITSTWLDAVRSFGPLHGLTAEAEAISGAGAKIDVADPIMRQHILGLRRNPFISALMAAEMMKRDKAKIEAKLGRQLSRSEFYLSHFFGVDSASRFIALVDDTPKKSAPDAFPAAAKSNKSLFFTKDGKKTRQLSVAEVYDKIDGMIDKRLNRYEAVSARATADASGF</sequence>
<dbReference type="HOGENOM" id="CLU_056523_0_0_5"/>
<dbReference type="Proteomes" id="UP000003947">
    <property type="component" value="Unassembled WGS sequence"/>
</dbReference>
<name>I4YU20_9HYPH</name>
<gene>
    <name evidence="3" type="ORF">MicloDRAFT_00040280</name>
</gene>
<dbReference type="eggNOG" id="COG0741">
    <property type="taxonomic scope" value="Bacteria"/>
</dbReference>